<evidence type="ECO:0000256" key="1">
    <source>
        <dbReference type="ARBA" id="ARBA00004948"/>
    </source>
</evidence>
<dbReference type="GO" id="GO:0009229">
    <property type="term" value="P:thiamine diphosphate biosynthetic process"/>
    <property type="evidence" value="ECO:0007669"/>
    <property type="project" value="UniProtKB-UniPathway"/>
</dbReference>
<dbReference type="SUPFAM" id="SSF53613">
    <property type="entry name" value="Ribokinase-like"/>
    <property type="match status" value="1"/>
</dbReference>
<evidence type="ECO:0000256" key="2">
    <source>
        <dbReference type="ARBA" id="ARBA00012135"/>
    </source>
</evidence>
<dbReference type="AlphaFoldDB" id="A0A501PQW0"/>
<dbReference type="EMBL" id="VFIY01000005">
    <property type="protein sequence ID" value="TPD62071.1"/>
    <property type="molecule type" value="Genomic_DNA"/>
</dbReference>
<name>A0A501PQW0_9PROT</name>
<dbReference type="EC" id="2.7.1.49" evidence="2"/>
<dbReference type="PANTHER" id="PTHR20858">
    <property type="entry name" value="PHOSPHOMETHYLPYRIMIDINE KINASE"/>
    <property type="match status" value="1"/>
</dbReference>
<dbReference type="InterPro" id="IPR004399">
    <property type="entry name" value="HMP/HMP-P_kinase_dom"/>
</dbReference>
<dbReference type="InterPro" id="IPR029056">
    <property type="entry name" value="Ribokinase-like"/>
</dbReference>
<keyword evidence="9" id="KW-1185">Reference proteome</keyword>
<evidence type="ECO:0000256" key="5">
    <source>
        <dbReference type="ARBA" id="ARBA00022777"/>
    </source>
</evidence>
<organism evidence="8 9">
    <name type="scientific">Emcibacter nanhaiensis</name>
    <dbReference type="NCBI Taxonomy" id="1505037"/>
    <lineage>
        <taxon>Bacteria</taxon>
        <taxon>Pseudomonadati</taxon>
        <taxon>Pseudomonadota</taxon>
        <taxon>Alphaproteobacteria</taxon>
        <taxon>Emcibacterales</taxon>
        <taxon>Emcibacteraceae</taxon>
        <taxon>Emcibacter</taxon>
    </lineage>
</organism>
<evidence type="ECO:0000313" key="9">
    <source>
        <dbReference type="Proteomes" id="UP000319148"/>
    </source>
</evidence>
<sequence length="267" mass="27243">MNGKVLSIAGSDPSGGAGIQADIKAISAMGAYAMAAITSLTVQNTLGVTRAVPVEAELVRDQVLACLGDIGADAIKSGMLFDEKIISVVTDVLKTAGRGIPYVLDPVMVSTSGHALLEPQAQKALIEHLVPLATLITPNIPEARALTGMAAIGTVEQMQDAAEKILGLGAGAVLLKGGHGSGDTLIDLLVTANDMVRFDSQRIDTPHTHGTGCTLASAIAAGLAQNMPLEAAVSRARDYVHQAILRAPGFGGGHGPLNHLVSPNVKG</sequence>
<protein>
    <recommendedName>
        <fullName evidence="2">hydroxymethylpyrimidine kinase</fullName>
        <ecNumber evidence="2">2.7.1.49</ecNumber>
    </recommendedName>
</protein>
<dbReference type="GO" id="GO:0005829">
    <property type="term" value="C:cytosol"/>
    <property type="evidence" value="ECO:0007669"/>
    <property type="project" value="TreeGrafter"/>
</dbReference>
<proteinExistence type="predicted"/>
<dbReference type="Proteomes" id="UP000319148">
    <property type="component" value="Unassembled WGS sequence"/>
</dbReference>
<evidence type="ECO:0000256" key="6">
    <source>
        <dbReference type="ARBA" id="ARBA00022840"/>
    </source>
</evidence>
<evidence type="ECO:0000256" key="3">
    <source>
        <dbReference type="ARBA" id="ARBA00022679"/>
    </source>
</evidence>
<dbReference type="GO" id="GO:0009228">
    <property type="term" value="P:thiamine biosynthetic process"/>
    <property type="evidence" value="ECO:0007669"/>
    <property type="project" value="InterPro"/>
</dbReference>
<accession>A0A501PQW0</accession>
<dbReference type="GO" id="GO:0008972">
    <property type="term" value="F:phosphomethylpyrimidine kinase activity"/>
    <property type="evidence" value="ECO:0007669"/>
    <property type="project" value="InterPro"/>
</dbReference>
<dbReference type="GO" id="GO:0008902">
    <property type="term" value="F:hydroxymethylpyrimidine kinase activity"/>
    <property type="evidence" value="ECO:0007669"/>
    <property type="project" value="UniProtKB-EC"/>
</dbReference>
<dbReference type="Gene3D" id="3.40.1190.20">
    <property type="match status" value="1"/>
</dbReference>
<comment type="caution">
    <text evidence="8">The sequence shown here is derived from an EMBL/GenBank/DDBJ whole genome shotgun (WGS) entry which is preliminary data.</text>
</comment>
<dbReference type="GO" id="GO:0005524">
    <property type="term" value="F:ATP binding"/>
    <property type="evidence" value="ECO:0007669"/>
    <property type="project" value="UniProtKB-KW"/>
</dbReference>
<evidence type="ECO:0000313" key="8">
    <source>
        <dbReference type="EMBL" id="TPD62071.1"/>
    </source>
</evidence>
<gene>
    <name evidence="8" type="primary">thiD</name>
    <name evidence="8" type="ORF">FIV46_07215</name>
</gene>
<reference evidence="9" key="1">
    <citation type="submission" date="2019-06" db="EMBL/GenBank/DDBJ databases">
        <title>The complete genome of Emcibacter congregatus ZYLT.</title>
        <authorList>
            <person name="Zhao Z."/>
        </authorList>
    </citation>
    <scope>NUCLEOTIDE SEQUENCE [LARGE SCALE GENOMIC DNA]</scope>
    <source>
        <strain evidence="9">MCCC 1A06723</strain>
    </source>
</reference>
<dbReference type="CDD" id="cd01169">
    <property type="entry name" value="HMPP_kinase"/>
    <property type="match status" value="1"/>
</dbReference>
<evidence type="ECO:0000256" key="4">
    <source>
        <dbReference type="ARBA" id="ARBA00022741"/>
    </source>
</evidence>
<dbReference type="InterPro" id="IPR013749">
    <property type="entry name" value="PM/HMP-P_kinase-1"/>
</dbReference>
<keyword evidence="4" id="KW-0547">Nucleotide-binding</keyword>
<dbReference type="OrthoDB" id="9810880at2"/>
<comment type="pathway">
    <text evidence="1">Cofactor biosynthesis; thiamine diphosphate biosynthesis.</text>
</comment>
<feature type="domain" description="Pyridoxamine kinase/Phosphomethylpyrimidine kinase" evidence="7">
    <location>
        <begin position="12"/>
        <end position="258"/>
    </location>
</feature>
<dbReference type="NCBIfam" id="TIGR00097">
    <property type="entry name" value="HMP-P_kinase"/>
    <property type="match status" value="1"/>
</dbReference>
<keyword evidence="3 8" id="KW-0808">Transferase</keyword>
<dbReference type="PANTHER" id="PTHR20858:SF17">
    <property type="entry name" value="HYDROXYMETHYLPYRIMIDINE_PHOSPHOMETHYLPYRIMIDINE KINASE THI20-RELATED"/>
    <property type="match status" value="1"/>
</dbReference>
<evidence type="ECO:0000259" key="7">
    <source>
        <dbReference type="Pfam" id="PF08543"/>
    </source>
</evidence>
<dbReference type="UniPathway" id="UPA00060">
    <property type="reaction ID" value="UER00138"/>
</dbReference>
<dbReference type="FunFam" id="3.40.1190.20:FF:000003">
    <property type="entry name" value="Phosphomethylpyrimidine kinase ThiD"/>
    <property type="match status" value="1"/>
</dbReference>
<keyword evidence="6" id="KW-0067">ATP-binding</keyword>
<keyword evidence="5 8" id="KW-0418">Kinase</keyword>
<dbReference type="Pfam" id="PF08543">
    <property type="entry name" value="Phos_pyr_kin"/>
    <property type="match status" value="1"/>
</dbReference>